<dbReference type="AlphaFoldDB" id="A0A7S3E4B4"/>
<dbReference type="InterPro" id="IPR018616">
    <property type="entry name" value="GUCD1"/>
</dbReference>
<dbReference type="PANTHER" id="PTHR31400:SF1">
    <property type="entry name" value="PROTEIN GUCD1"/>
    <property type="match status" value="1"/>
</dbReference>
<gene>
    <name evidence="1" type="ORF">CLAU1311_LOCUS5970</name>
</gene>
<accession>A0A7S3E4B4</accession>
<dbReference type="Pfam" id="PF09778">
    <property type="entry name" value="Guanylate_cyc_2"/>
    <property type="match status" value="1"/>
</dbReference>
<organism evidence="1">
    <name type="scientific">Chloropicon laureae</name>
    <dbReference type="NCBI Taxonomy" id="464258"/>
    <lineage>
        <taxon>Eukaryota</taxon>
        <taxon>Viridiplantae</taxon>
        <taxon>Chlorophyta</taxon>
        <taxon>Chloropicophyceae</taxon>
        <taxon>Chloropicales</taxon>
        <taxon>Chloropicaceae</taxon>
        <taxon>Chloropicon</taxon>
    </lineage>
</organism>
<proteinExistence type="predicted"/>
<dbReference type="PANTHER" id="PTHR31400">
    <property type="entry name" value="GUANYLYL CYCLASE DOMAIN CONTAINING PROTEIN 1 GUCD1"/>
    <property type="match status" value="1"/>
</dbReference>
<evidence type="ECO:0000313" key="1">
    <source>
        <dbReference type="EMBL" id="CAE0022520.1"/>
    </source>
</evidence>
<dbReference type="EMBL" id="HBHU01009160">
    <property type="protein sequence ID" value="CAE0022520.1"/>
    <property type="molecule type" value="Transcribed_RNA"/>
</dbReference>
<name>A0A7S3E4B4_9CHLO</name>
<reference evidence="1" key="1">
    <citation type="submission" date="2021-01" db="EMBL/GenBank/DDBJ databases">
        <authorList>
            <person name="Corre E."/>
            <person name="Pelletier E."/>
            <person name="Niang G."/>
            <person name="Scheremetjew M."/>
            <person name="Finn R."/>
            <person name="Kale V."/>
            <person name="Holt S."/>
            <person name="Cochrane G."/>
            <person name="Meng A."/>
            <person name="Brown T."/>
            <person name="Cohen L."/>
        </authorList>
    </citation>
    <scope>NUCLEOTIDE SEQUENCE</scope>
    <source>
        <strain evidence="1">RCC856</strain>
    </source>
</reference>
<sequence length="113" mass="11838">MGRKLFLQLQGGVGTLAFCGPGGGGDSDAGRGGKQGSFPSSAASLCCGLPLLSQPGYVGHYVLLYGYDSEAREFAVKDPASHQHKCTIKEVALEKARKSFGTDEDVIIVPYLS</sequence>
<protein>
    <submittedName>
        <fullName evidence="1">Uncharacterized protein</fullName>
    </submittedName>
</protein>